<dbReference type="GO" id="GO:0071163">
    <property type="term" value="P:DNA replication preinitiation complex assembly"/>
    <property type="evidence" value="ECO:0007669"/>
    <property type="project" value="InterPro"/>
</dbReference>
<evidence type="ECO:0000256" key="1">
    <source>
        <dbReference type="SAM" id="MobiDB-lite"/>
    </source>
</evidence>
<dbReference type="EMBL" id="AP006497">
    <property type="protein sequence ID" value="BAM81585.1"/>
    <property type="molecule type" value="Genomic_DNA"/>
</dbReference>
<dbReference type="KEGG" id="cme:CYME_CMO238C"/>
<reference evidence="2 3" key="1">
    <citation type="journal article" date="2004" name="Nature">
        <title>Genome sequence of the ultrasmall unicellular red alga Cyanidioschyzon merolae 10D.</title>
        <authorList>
            <person name="Matsuzaki M."/>
            <person name="Misumi O."/>
            <person name="Shin-i T."/>
            <person name="Maruyama S."/>
            <person name="Takahara M."/>
            <person name="Miyagishima S."/>
            <person name="Mori T."/>
            <person name="Nishida K."/>
            <person name="Yagisawa F."/>
            <person name="Nishida K."/>
            <person name="Yoshida Y."/>
            <person name="Nishimura Y."/>
            <person name="Nakao S."/>
            <person name="Kobayashi T."/>
            <person name="Momoyama Y."/>
            <person name="Higashiyama T."/>
            <person name="Minoda A."/>
            <person name="Sano M."/>
            <person name="Nomoto H."/>
            <person name="Oishi K."/>
            <person name="Hayashi H."/>
            <person name="Ohta F."/>
            <person name="Nishizaka S."/>
            <person name="Haga S."/>
            <person name="Miura S."/>
            <person name="Morishita T."/>
            <person name="Kabeya Y."/>
            <person name="Terasawa K."/>
            <person name="Suzuki Y."/>
            <person name="Ishii Y."/>
            <person name="Asakawa S."/>
            <person name="Takano H."/>
            <person name="Ohta N."/>
            <person name="Kuroiwa H."/>
            <person name="Tanaka K."/>
            <person name="Shimizu N."/>
            <person name="Sugano S."/>
            <person name="Sato N."/>
            <person name="Nozaki H."/>
            <person name="Ogasawara N."/>
            <person name="Kohara Y."/>
            <person name="Kuroiwa T."/>
        </authorList>
    </citation>
    <scope>NUCLEOTIDE SEQUENCE [LARGE SCALE GENOMIC DNA]</scope>
    <source>
        <strain evidence="2 3">10D</strain>
    </source>
</reference>
<dbReference type="InterPro" id="IPR038090">
    <property type="entry name" value="Cdt1_C_WH_dom_sf"/>
</dbReference>
<feature type="region of interest" description="Disordered" evidence="1">
    <location>
        <begin position="381"/>
        <end position="411"/>
    </location>
</feature>
<dbReference type="GO" id="GO:0000278">
    <property type="term" value="P:mitotic cell cycle"/>
    <property type="evidence" value="ECO:0007669"/>
    <property type="project" value="TreeGrafter"/>
</dbReference>
<feature type="region of interest" description="Disordered" evidence="1">
    <location>
        <begin position="574"/>
        <end position="605"/>
    </location>
</feature>
<organism evidence="2 3">
    <name type="scientific">Cyanidioschyzon merolae (strain NIES-3377 / 10D)</name>
    <name type="common">Unicellular red alga</name>
    <dbReference type="NCBI Taxonomy" id="280699"/>
    <lineage>
        <taxon>Eukaryota</taxon>
        <taxon>Rhodophyta</taxon>
        <taxon>Bangiophyceae</taxon>
        <taxon>Cyanidiales</taxon>
        <taxon>Cyanidiaceae</taxon>
        <taxon>Cyanidioschyzon</taxon>
    </lineage>
</organism>
<evidence type="ECO:0000313" key="2">
    <source>
        <dbReference type="EMBL" id="BAM81585.1"/>
    </source>
</evidence>
<dbReference type="GO" id="GO:0000076">
    <property type="term" value="P:DNA replication checkpoint signaling"/>
    <property type="evidence" value="ECO:0007669"/>
    <property type="project" value="TreeGrafter"/>
</dbReference>
<feature type="region of interest" description="Disordered" evidence="1">
    <location>
        <begin position="19"/>
        <end position="59"/>
    </location>
</feature>
<dbReference type="GO" id="GO:0003677">
    <property type="term" value="F:DNA binding"/>
    <property type="evidence" value="ECO:0007669"/>
    <property type="project" value="InterPro"/>
</dbReference>
<dbReference type="InterPro" id="IPR045173">
    <property type="entry name" value="Cdt1"/>
</dbReference>
<feature type="compositionally biased region" description="Polar residues" evidence="1">
    <location>
        <begin position="43"/>
        <end position="53"/>
    </location>
</feature>
<dbReference type="InterPro" id="IPR036390">
    <property type="entry name" value="WH_DNA-bd_sf"/>
</dbReference>
<dbReference type="PANTHER" id="PTHR28637:SF1">
    <property type="entry name" value="DNA REPLICATION FACTOR CDT1"/>
    <property type="match status" value="1"/>
</dbReference>
<dbReference type="GO" id="GO:0070182">
    <property type="term" value="F:DNA polymerase binding"/>
    <property type="evidence" value="ECO:0007669"/>
    <property type="project" value="TreeGrafter"/>
</dbReference>
<evidence type="ECO:0000313" key="3">
    <source>
        <dbReference type="Proteomes" id="UP000007014"/>
    </source>
</evidence>
<dbReference type="GO" id="GO:0030174">
    <property type="term" value="P:regulation of DNA-templated DNA replication initiation"/>
    <property type="evidence" value="ECO:0007669"/>
    <property type="project" value="InterPro"/>
</dbReference>
<dbReference type="RefSeq" id="XP_005537621.1">
    <property type="nucleotide sequence ID" value="XM_005537564.1"/>
</dbReference>
<sequence length="605" mass="67502">MISNYFSNVKQRRVHALFRNGKETEHGDLQTSPRGWPEEPHTAQRSASLTTLEASDAADRAETTSRALSAASGVSERNCSEAVGSSVFAFDGSTTGVRNDDTIAAPRSCNEDQEHWSAPVTGCRTKVTEKDWVPLLEIMDGIESARLLLRARQARPTFEQVQAVVQWKCRRELTRQRLDQLLGLVPEVFMIHRFGPGETDLCIELREQFSSMRTESSADSVQVTRFGDAYGIMKRRALLRERLEAMERPAPACSDEAMRRSASQPLDVPSCGKPILEGDSNATAYSPQQHAHRKRRFADGCNSQDMSHDTVPPTPPQPFAKRKRTNDDFSPADELVGEHTPWKRAPQAPVASAPRPGASFRREMDVDGCASMQSPELVGYASPVTESSASGKSHPASFSQVSTVDSRDQRMQRDNAVLRSTNDALSATLEIDGCLPAELIQRIRDRAAERDCIESSRRHEETCLNIRRLIHAADLVYSFFQTPCVLGRPRRSVELDQLTAFLCQQHDSAPQSYEDARQQLQQLCEHSAGWCWLEKGSASGKTLFRINADRNAFREMRLALTSLLSELRKQIQLNDTAGRNEGPSRSAAAVNAHEPHRLEHLQQPF</sequence>
<dbReference type="Gene3D" id="1.10.10.1420">
    <property type="entry name" value="DNA replication factor Cdt1, C-terminal WH domain"/>
    <property type="match status" value="1"/>
</dbReference>
<proteinExistence type="predicted"/>
<dbReference type="PANTHER" id="PTHR28637">
    <property type="entry name" value="DNA REPLICATION FACTOR CDT1"/>
    <property type="match status" value="1"/>
</dbReference>
<name>M1V606_CYAM1</name>
<dbReference type="HOGENOM" id="CLU_451576_0_0_1"/>
<reference evidence="2 3" key="2">
    <citation type="journal article" date="2007" name="BMC Biol.">
        <title>A 100%-complete sequence reveals unusually simple genomic features in the hot-spring red alga Cyanidioschyzon merolae.</title>
        <authorList>
            <person name="Nozaki H."/>
            <person name="Takano H."/>
            <person name="Misumi O."/>
            <person name="Terasawa K."/>
            <person name="Matsuzaki M."/>
            <person name="Maruyama S."/>
            <person name="Nishida K."/>
            <person name="Yagisawa F."/>
            <person name="Yoshida Y."/>
            <person name="Fujiwara T."/>
            <person name="Takio S."/>
            <person name="Tamura K."/>
            <person name="Chung S.J."/>
            <person name="Nakamura S."/>
            <person name="Kuroiwa H."/>
            <person name="Tanaka K."/>
            <person name="Sato N."/>
            <person name="Kuroiwa T."/>
        </authorList>
    </citation>
    <scope>NUCLEOTIDE SEQUENCE [LARGE SCALE GENOMIC DNA]</scope>
    <source>
        <strain evidence="2 3">10D</strain>
    </source>
</reference>
<dbReference type="GeneID" id="16995706"/>
<keyword evidence="3" id="KW-1185">Reference proteome</keyword>
<dbReference type="AlphaFoldDB" id="M1V606"/>
<dbReference type="GO" id="GO:0005634">
    <property type="term" value="C:nucleus"/>
    <property type="evidence" value="ECO:0007669"/>
    <property type="project" value="TreeGrafter"/>
</dbReference>
<feature type="compositionally biased region" description="Basic and acidic residues" evidence="1">
    <location>
        <begin position="593"/>
        <end position="605"/>
    </location>
</feature>
<gene>
    <name evidence="2" type="ORF">CYME_CMO238C</name>
</gene>
<dbReference type="SUPFAM" id="SSF46785">
    <property type="entry name" value="Winged helix' DNA-binding domain"/>
    <property type="match status" value="1"/>
</dbReference>
<feature type="compositionally biased region" description="Polar residues" evidence="1">
    <location>
        <begin position="384"/>
        <end position="404"/>
    </location>
</feature>
<feature type="compositionally biased region" description="Polar residues" evidence="1">
    <location>
        <begin position="280"/>
        <end position="289"/>
    </location>
</feature>
<feature type="region of interest" description="Disordered" evidence="1">
    <location>
        <begin position="249"/>
        <end position="361"/>
    </location>
</feature>
<dbReference type="Gramene" id="CMO238CT">
    <property type="protein sequence ID" value="CMO238CT"/>
    <property type="gene ID" value="CMO238C"/>
</dbReference>
<dbReference type="Proteomes" id="UP000007014">
    <property type="component" value="Chromosome 15"/>
</dbReference>
<protein>
    <submittedName>
        <fullName evidence="2">Uncharacterized protein</fullName>
    </submittedName>
</protein>
<dbReference type="OrthoDB" id="10584240at2759"/>
<accession>M1V606</accession>